<reference evidence="2 3" key="1">
    <citation type="journal article" date="2017" name="Front. Microbiol.">
        <title>Genomics reveals a unique clone of Burkholderia cenocepacia harbouring an actively excising novel genomic island.</title>
        <authorList>
            <person name="Patil P."/>
            <person name="Mali S."/>
            <person name="Midha S."/>
            <person name="Gautam V."/>
            <person name="Dash L."/>
            <person name="Kumar S."/>
            <person name="Shastri J."/>
            <person name="Singhal L."/>
            <person name="Patil P.B."/>
        </authorList>
    </citation>
    <scope>NUCLEOTIDE SEQUENCE [LARGE SCALE GENOMIC DNA]</scope>
    <source>
        <strain evidence="2 3">BC-19</strain>
    </source>
</reference>
<evidence type="ECO:0000256" key="1">
    <source>
        <dbReference type="SAM" id="MobiDB-lite"/>
    </source>
</evidence>
<accession>A0ABD4US16</accession>
<proteinExistence type="predicted"/>
<evidence type="ECO:0000313" key="2">
    <source>
        <dbReference type="EMBL" id="MCW3717148.1"/>
    </source>
</evidence>
<organism evidence="2 3">
    <name type="scientific">Burkholderia cenocepacia</name>
    <dbReference type="NCBI Taxonomy" id="95486"/>
    <lineage>
        <taxon>Bacteria</taxon>
        <taxon>Pseudomonadati</taxon>
        <taxon>Pseudomonadota</taxon>
        <taxon>Betaproteobacteria</taxon>
        <taxon>Burkholderiales</taxon>
        <taxon>Burkholderiaceae</taxon>
        <taxon>Burkholderia</taxon>
        <taxon>Burkholderia cepacia complex</taxon>
    </lineage>
</organism>
<dbReference type="EMBL" id="JYMX02000060">
    <property type="protein sequence ID" value="MCW3717148.1"/>
    <property type="molecule type" value="Genomic_DNA"/>
</dbReference>
<comment type="caution">
    <text evidence="2">The sequence shown here is derived from an EMBL/GenBank/DDBJ whole genome shotgun (WGS) entry which is preliminary data.</text>
</comment>
<dbReference type="AlphaFoldDB" id="A0ABD4US16"/>
<gene>
    <name evidence="2" type="ORF">UE95_038320</name>
</gene>
<dbReference type="Proteomes" id="UP000191686">
    <property type="component" value="Unassembled WGS sequence"/>
</dbReference>
<evidence type="ECO:0008006" key="4">
    <source>
        <dbReference type="Google" id="ProtNLM"/>
    </source>
</evidence>
<dbReference type="RefSeq" id="WP_143262517.1">
    <property type="nucleotide sequence ID" value="NZ_CAJPGF010000052.1"/>
</dbReference>
<name>A0ABD4US16_9BURK</name>
<reference evidence="2 3" key="2">
    <citation type="journal article" date="2017" name="Front. Microbiol.">
        <title>Genomics Reveals a Unique Clone of Burkholderia cenocepacia Harboring an Actively Excising Novel Genomic Island.</title>
        <authorList>
            <person name="Patil P.P."/>
            <person name="Mali S."/>
            <person name="Midha S."/>
            <person name="Gautam V."/>
            <person name="Dash L."/>
            <person name="Kumar S."/>
            <person name="Shastri J."/>
            <person name="Singhal L."/>
            <person name="Patil P.B."/>
        </authorList>
    </citation>
    <scope>NUCLEOTIDE SEQUENCE [LARGE SCALE GENOMIC DNA]</scope>
    <source>
        <strain evidence="2 3">BC-19</strain>
    </source>
</reference>
<evidence type="ECO:0000313" key="3">
    <source>
        <dbReference type="Proteomes" id="UP000191686"/>
    </source>
</evidence>
<feature type="region of interest" description="Disordered" evidence="1">
    <location>
        <begin position="234"/>
        <end position="254"/>
    </location>
</feature>
<protein>
    <recommendedName>
        <fullName evidence="4">Lipoprotein</fullName>
    </recommendedName>
</protein>
<sequence>MSDRGLTSGVGETDHRTLAFPRLNTIETVVVRLDCGRSLQGFWVMKLHQLLVLVLFSCVLPQVFAQTCPMPDDVLGRSLENAKRAMSKAIGENWSPIDLGCPDGPISLDADWESGSCKIPGGRLSAQIMISGFEGSGTVVGLFYLLSSKMAESDIKRLFAPGVLKQVTDYPMPLRTVVPVPSEDVLFVSEKDGRVLRIGPEHGNPDRQIVQLFDLHVVDKEIVPMRTCARLTRTLRRDDAQRGTNSSPSSPGSP</sequence>